<feature type="transmembrane region" description="Helical" evidence="1">
    <location>
        <begin position="297"/>
        <end position="319"/>
    </location>
</feature>
<gene>
    <name evidence="2" type="ORF">FB45DRAFT_1018609</name>
</gene>
<dbReference type="Proteomes" id="UP001221142">
    <property type="component" value="Unassembled WGS sequence"/>
</dbReference>
<keyword evidence="3" id="KW-1185">Reference proteome</keyword>
<comment type="caution">
    <text evidence="2">The sequence shown here is derived from an EMBL/GenBank/DDBJ whole genome shotgun (WGS) entry which is preliminary data.</text>
</comment>
<sequence length="371" mass="41840">MDLNAFSEDSVKLPFQYSVQDYLTHRYAIVDALEFPRSYVRQRLWMPGWPPIHYQRAVAHLWRRARQAIQCSPYYSTSSPSLLAPSLMTLLHKQRRTAALLQYPDRRPSPPIFRIIRPGIRCPGAYLKTVVSGVVALSVMVNVLFSVYWGFINAGANVNLTAAVSAVDGSDDSSKAITFIDSDDRIRPFHKASVATQLDAMAHNFACNPLPIYNTRAQRFDLATFCASAVTLSGIIELVSLSLFGVMLAATPCEVSGLEAHFDSVAEFFILLIYSLLRRASIYLSTASYAIFWMPNWLDMLASGLLLEAMFILVMLILVTRRFMPFLSVDDFQCLDLQVLPHVYRYGLRVSQPKRRALSEESSSARRMSWA</sequence>
<feature type="transmembrane region" description="Helical" evidence="1">
    <location>
        <begin position="222"/>
        <end position="248"/>
    </location>
</feature>
<name>A0AAD7CKT7_9AGAR</name>
<protein>
    <submittedName>
        <fullName evidence="2">Uncharacterized protein</fullName>
    </submittedName>
</protein>
<keyword evidence="1" id="KW-1133">Transmembrane helix</keyword>
<dbReference type="EMBL" id="JARKIF010000001">
    <property type="protein sequence ID" value="KAJ7651259.1"/>
    <property type="molecule type" value="Genomic_DNA"/>
</dbReference>
<evidence type="ECO:0000256" key="1">
    <source>
        <dbReference type="SAM" id="Phobius"/>
    </source>
</evidence>
<evidence type="ECO:0000313" key="3">
    <source>
        <dbReference type="Proteomes" id="UP001221142"/>
    </source>
</evidence>
<keyword evidence="1" id="KW-0812">Transmembrane</keyword>
<keyword evidence="1" id="KW-0472">Membrane</keyword>
<evidence type="ECO:0000313" key="2">
    <source>
        <dbReference type="EMBL" id="KAJ7651259.1"/>
    </source>
</evidence>
<proteinExistence type="predicted"/>
<organism evidence="2 3">
    <name type="scientific">Roridomyces roridus</name>
    <dbReference type="NCBI Taxonomy" id="1738132"/>
    <lineage>
        <taxon>Eukaryota</taxon>
        <taxon>Fungi</taxon>
        <taxon>Dikarya</taxon>
        <taxon>Basidiomycota</taxon>
        <taxon>Agaricomycotina</taxon>
        <taxon>Agaricomycetes</taxon>
        <taxon>Agaricomycetidae</taxon>
        <taxon>Agaricales</taxon>
        <taxon>Marasmiineae</taxon>
        <taxon>Mycenaceae</taxon>
        <taxon>Roridomyces</taxon>
    </lineage>
</organism>
<reference evidence="2" key="1">
    <citation type="submission" date="2023-03" db="EMBL/GenBank/DDBJ databases">
        <title>Massive genome expansion in bonnet fungi (Mycena s.s.) driven by repeated elements and novel gene families across ecological guilds.</title>
        <authorList>
            <consortium name="Lawrence Berkeley National Laboratory"/>
            <person name="Harder C.B."/>
            <person name="Miyauchi S."/>
            <person name="Viragh M."/>
            <person name="Kuo A."/>
            <person name="Thoen E."/>
            <person name="Andreopoulos B."/>
            <person name="Lu D."/>
            <person name="Skrede I."/>
            <person name="Drula E."/>
            <person name="Henrissat B."/>
            <person name="Morin E."/>
            <person name="Kohler A."/>
            <person name="Barry K."/>
            <person name="LaButti K."/>
            <person name="Morin E."/>
            <person name="Salamov A."/>
            <person name="Lipzen A."/>
            <person name="Mereny Z."/>
            <person name="Hegedus B."/>
            <person name="Baldrian P."/>
            <person name="Stursova M."/>
            <person name="Weitz H."/>
            <person name="Taylor A."/>
            <person name="Grigoriev I.V."/>
            <person name="Nagy L.G."/>
            <person name="Martin F."/>
            <person name="Kauserud H."/>
        </authorList>
    </citation>
    <scope>NUCLEOTIDE SEQUENCE</scope>
    <source>
        <strain evidence="2">9284</strain>
    </source>
</reference>
<feature type="transmembrane region" description="Helical" evidence="1">
    <location>
        <begin position="125"/>
        <end position="151"/>
    </location>
</feature>
<accession>A0AAD7CKT7</accession>
<dbReference type="AlphaFoldDB" id="A0AAD7CKT7"/>